<dbReference type="GO" id="GO:0005739">
    <property type="term" value="C:mitochondrion"/>
    <property type="evidence" value="ECO:0007669"/>
    <property type="project" value="TreeGrafter"/>
</dbReference>
<dbReference type="AlphaFoldDB" id="A0A4E0S166"/>
<name>A0A4E0S166_FASHE</name>
<evidence type="ECO:0000313" key="5">
    <source>
        <dbReference type="Proteomes" id="UP000230066"/>
    </source>
</evidence>
<dbReference type="GO" id="GO:0016787">
    <property type="term" value="F:hydrolase activity"/>
    <property type="evidence" value="ECO:0007669"/>
    <property type="project" value="UniProtKB-KW"/>
</dbReference>
<reference evidence="4" key="1">
    <citation type="submission" date="2019-03" db="EMBL/GenBank/DDBJ databases">
        <title>Improved annotation for the trematode Fasciola hepatica.</title>
        <authorList>
            <person name="Choi Y.-J."/>
            <person name="Martin J."/>
            <person name="Mitreva M."/>
        </authorList>
    </citation>
    <scope>NUCLEOTIDE SEQUENCE [LARGE SCALE GENOMIC DNA]</scope>
</reference>
<comment type="caution">
    <text evidence="4">The sequence shown here is derived from an EMBL/GenBank/DDBJ whole genome shotgun (WGS) entry which is preliminary data.</text>
</comment>
<dbReference type="Gene3D" id="3.40.1390.30">
    <property type="entry name" value="NIF3 (NGG1p interacting factor 3)-like"/>
    <property type="match status" value="1"/>
</dbReference>
<evidence type="ECO:0000313" key="4">
    <source>
        <dbReference type="EMBL" id="THD24280.1"/>
    </source>
</evidence>
<dbReference type="EMBL" id="JXXN02001687">
    <property type="protein sequence ID" value="THD24280.1"/>
    <property type="molecule type" value="Genomic_DNA"/>
</dbReference>
<proteinExistence type="inferred from homology"/>
<protein>
    <recommendedName>
        <fullName evidence="2">NIF3-like protein 1</fullName>
    </recommendedName>
</protein>
<organism evidence="4 5">
    <name type="scientific">Fasciola hepatica</name>
    <name type="common">Liver fluke</name>
    <dbReference type="NCBI Taxonomy" id="6192"/>
    <lineage>
        <taxon>Eukaryota</taxon>
        <taxon>Metazoa</taxon>
        <taxon>Spiralia</taxon>
        <taxon>Lophotrochozoa</taxon>
        <taxon>Platyhelminthes</taxon>
        <taxon>Trematoda</taxon>
        <taxon>Digenea</taxon>
        <taxon>Plagiorchiida</taxon>
        <taxon>Echinostomata</taxon>
        <taxon>Echinostomatoidea</taxon>
        <taxon>Fasciolidae</taxon>
        <taxon>Fasciola</taxon>
    </lineage>
</organism>
<feature type="binding site" evidence="3">
    <location>
        <position position="84"/>
    </location>
    <ligand>
        <name>a divalent metal cation</name>
        <dbReference type="ChEBI" id="CHEBI:60240"/>
        <label>1</label>
    </ligand>
</feature>
<dbReference type="GO" id="GO:0046872">
    <property type="term" value="F:metal ion binding"/>
    <property type="evidence" value="ECO:0007669"/>
    <property type="project" value="UniProtKB-KW"/>
</dbReference>
<feature type="binding site" evidence="3">
    <location>
        <position position="88"/>
    </location>
    <ligand>
        <name>a divalent metal cation</name>
        <dbReference type="ChEBI" id="CHEBI:60240"/>
        <label>1</label>
    </ligand>
</feature>
<sequence length="133" mass="14180">MKLPEVLQAYKTLFGLNHLTLALGYGRKLDEPIRTVAVCAGSGSSVLNSNTVAQLADLFVTGEMSHHDRLDAVSRGISLIIAGHSNTERGFLATRLVPELQNLLTDELSSGDPGTSSVQVFMSKVDTEPGTIV</sequence>
<dbReference type="Proteomes" id="UP000230066">
    <property type="component" value="Unassembled WGS sequence"/>
</dbReference>
<evidence type="ECO:0000256" key="3">
    <source>
        <dbReference type="PIRSR" id="PIRSR602678-1"/>
    </source>
</evidence>
<dbReference type="InterPro" id="IPR036069">
    <property type="entry name" value="DUF34/NIF3_sf"/>
</dbReference>
<evidence type="ECO:0000256" key="2">
    <source>
        <dbReference type="ARBA" id="ARBA00019069"/>
    </source>
</evidence>
<dbReference type="SUPFAM" id="SSF102705">
    <property type="entry name" value="NIF3 (NGG1p interacting factor 3)-like"/>
    <property type="match status" value="1"/>
</dbReference>
<accession>A0A4E0S166</accession>
<dbReference type="Pfam" id="PF01784">
    <property type="entry name" value="DUF34_NIF3"/>
    <property type="match status" value="1"/>
</dbReference>
<gene>
    <name evidence="4" type="ORF">D915_004908</name>
</gene>
<dbReference type="PANTHER" id="PTHR13799">
    <property type="entry name" value="NGG1 INTERACTING FACTOR 3"/>
    <property type="match status" value="1"/>
</dbReference>
<dbReference type="InterPro" id="IPR002678">
    <property type="entry name" value="DUF34/NIF3"/>
</dbReference>
<evidence type="ECO:0000256" key="1">
    <source>
        <dbReference type="ARBA" id="ARBA00006964"/>
    </source>
</evidence>
<keyword evidence="5" id="KW-1185">Reference proteome</keyword>
<comment type="similarity">
    <text evidence="1">Belongs to the GTP cyclohydrolase I type 2/NIF3 family.</text>
</comment>
<keyword evidence="3" id="KW-0479">Metal-binding</keyword>
<dbReference type="PANTHER" id="PTHR13799:SF13">
    <property type="entry name" value="NIF3-LIKE PROTEIN 1"/>
    <property type="match status" value="1"/>
</dbReference>